<evidence type="ECO:0000313" key="2">
    <source>
        <dbReference type="EMBL" id="KAG2311900.1"/>
    </source>
</evidence>
<gene>
    <name evidence="2" type="ORF">Bca52824_023457</name>
</gene>
<evidence type="ECO:0000256" key="1">
    <source>
        <dbReference type="SAM" id="MobiDB-lite"/>
    </source>
</evidence>
<comment type="caution">
    <text evidence="2">The sequence shown here is derived from an EMBL/GenBank/DDBJ whole genome shotgun (WGS) entry which is preliminary data.</text>
</comment>
<accession>A0A8X7VIA2</accession>
<feature type="region of interest" description="Disordered" evidence="1">
    <location>
        <begin position="55"/>
        <end position="75"/>
    </location>
</feature>
<keyword evidence="3" id="KW-1185">Reference proteome</keyword>
<evidence type="ECO:0000313" key="3">
    <source>
        <dbReference type="Proteomes" id="UP000886595"/>
    </source>
</evidence>
<dbReference type="Proteomes" id="UP000886595">
    <property type="component" value="Unassembled WGS sequence"/>
</dbReference>
<organism evidence="2 3">
    <name type="scientific">Brassica carinata</name>
    <name type="common">Ethiopian mustard</name>
    <name type="synonym">Abyssinian cabbage</name>
    <dbReference type="NCBI Taxonomy" id="52824"/>
    <lineage>
        <taxon>Eukaryota</taxon>
        <taxon>Viridiplantae</taxon>
        <taxon>Streptophyta</taxon>
        <taxon>Embryophyta</taxon>
        <taxon>Tracheophyta</taxon>
        <taxon>Spermatophyta</taxon>
        <taxon>Magnoliopsida</taxon>
        <taxon>eudicotyledons</taxon>
        <taxon>Gunneridae</taxon>
        <taxon>Pentapetalae</taxon>
        <taxon>rosids</taxon>
        <taxon>malvids</taxon>
        <taxon>Brassicales</taxon>
        <taxon>Brassicaceae</taxon>
        <taxon>Brassiceae</taxon>
        <taxon>Brassica</taxon>
    </lineage>
</organism>
<dbReference type="EMBL" id="JAAMPC010000005">
    <property type="protein sequence ID" value="KAG2311900.1"/>
    <property type="molecule type" value="Genomic_DNA"/>
</dbReference>
<sequence length="96" mass="10327">MSSSNRSSKRHSSSHSSSDDSSANEVIAPKEEFGVDEDAKDEYYKALCGSLPSVQDIPIPKRPVRSPNAPLTPSMVSPRYLATLRNFTSIAAGAET</sequence>
<protein>
    <submittedName>
        <fullName evidence="2">Uncharacterized protein</fullName>
    </submittedName>
</protein>
<dbReference type="AlphaFoldDB" id="A0A8X7VIA2"/>
<proteinExistence type="predicted"/>
<reference evidence="2 3" key="1">
    <citation type="submission" date="2020-02" db="EMBL/GenBank/DDBJ databases">
        <authorList>
            <person name="Ma Q."/>
            <person name="Huang Y."/>
            <person name="Song X."/>
            <person name="Pei D."/>
        </authorList>
    </citation>
    <scope>NUCLEOTIDE SEQUENCE [LARGE SCALE GENOMIC DNA]</scope>
    <source>
        <strain evidence="2">Sxm20200214</strain>
        <tissue evidence="2">Leaf</tissue>
    </source>
</reference>
<name>A0A8X7VIA2_BRACI</name>
<feature type="region of interest" description="Disordered" evidence="1">
    <location>
        <begin position="1"/>
        <end position="35"/>
    </location>
</feature>
<dbReference type="OrthoDB" id="10447472at2759"/>